<dbReference type="AlphaFoldDB" id="A0A1I3JJ79"/>
<dbReference type="STRING" id="1114924.SAMN05216258_10827"/>
<reference evidence="1 2" key="1">
    <citation type="submission" date="2016-10" db="EMBL/GenBank/DDBJ databases">
        <authorList>
            <person name="de Groot N.N."/>
        </authorList>
    </citation>
    <scope>NUCLEOTIDE SEQUENCE [LARGE SCALE GENOMIC DNA]</scope>
    <source>
        <strain evidence="1 2">CGMCC 1.11030</strain>
    </source>
</reference>
<dbReference type="Proteomes" id="UP000199377">
    <property type="component" value="Unassembled WGS sequence"/>
</dbReference>
<proteinExistence type="predicted"/>
<gene>
    <name evidence="1" type="ORF">SAMN05216258_10827</name>
</gene>
<organism evidence="1 2">
    <name type="scientific">Albimonas pacifica</name>
    <dbReference type="NCBI Taxonomy" id="1114924"/>
    <lineage>
        <taxon>Bacteria</taxon>
        <taxon>Pseudomonadati</taxon>
        <taxon>Pseudomonadota</taxon>
        <taxon>Alphaproteobacteria</taxon>
        <taxon>Rhodobacterales</taxon>
        <taxon>Paracoccaceae</taxon>
        <taxon>Albimonas</taxon>
    </lineage>
</organism>
<name>A0A1I3JJ79_9RHOB</name>
<protein>
    <submittedName>
        <fullName evidence="1">Uncharacterized protein</fullName>
    </submittedName>
</protein>
<evidence type="ECO:0000313" key="1">
    <source>
        <dbReference type="EMBL" id="SFI60196.1"/>
    </source>
</evidence>
<keyword evidence="2" id="KW-1185">Reference proteome</keyword>
<accession>A0A1I3JJ79</accession>
<dbReference type="RefSeq" id="WP_092861599.1">
    <property type="nucleotide sequence ID" value="NZ_FOQH01000008.1"/>
</dbReference>
<sequence length="118" mass="12903">MTDAPRSPIIAFGLHAAARAMAAKLRPLTEDEAAELRQRLDWFLPDRADLTEALEAFLAEVGPEADVDDAARQTAADAFLAQLAALEDGLTIAEAQARRIAGAMDQIEFDWQQRADLR</sequence>
<evidence type="ECO:0000313" key="2">
    <source>
        <dbReference type="Proteomes" id="UP000199377"/>
    </source>
</evidence>
<dbReference type="EMBL" id="FOQH01000008">
    <property type="protein sequence ID" value="SFI60196.1"/>
    <property type="molecule type" value="Genomic_DNA"/>
</dbReference>